<gene>
    <name evidence="1" type="ORF">QAD02_017732</name>
</gene>
<dbReference type="Proteomes" id="UP001239111">
    <property type="component" value="Chromosome 1"/>
</dbReference>
<accession>A0ACC2PEG7</accession>
<evidence type="ECO:0000313" key="1">
    <source>
        <dbReference type="EMBL" id="KAJ8681940.1"/>
    </source>
</evidence>
<reference evidence="1" key="1">
    <citation type="submission" date="2023-04" db="EMBL/GenBank/DDBJ databases">
        <title>A chromosome-level genome assembly of the parasitoid wasp Eretmocerus hayati.</title>
        <authorList>
            <person name="Zhong Y."/>
            <person name="Liu S."/>
            <person name="Liu Y."/>
        </authorList>
    </citation>
    <scope>NUCLEOTIDE SEQUENCE</scope>
    <source>
        <strain evidence="1">ZJU_SS_LIU_2023</strain>
    </source>
</reference>
<sequence length="338" mass="38109">MVECGREYVLQWPGHAAYVTERFSGLLARQTLVDVTLICDEQKLRVHKLVLASCSLYFEEILTEDLGPEPVILLKDLKFSTLKAMIEFMYCGETTVSHICLPSLLSAARLFKVKELESLVEKMVGSGMLNQRAPDAGNLEKKEGRVNGIIKHQIASDDNGIRVSFGNKHTSNGHCQASEASESSDSGSERSYLENNIFSSLSDSLNERCLYEEPFVDNRRDRTKNKSVKCFSSNPKRKTENVNGISSHCEESIESESDPSTLDSEHEEKTSEPNLYQQYCGGQSNGCENEKIIARDCPSPECLIEVNRVGQCSRFKRRNSLYHKNKSQELFRLFAQLQ</sequence>
<protein>
    <submittedName>
        <fullName evidence="1">Uncharacterized protein</fullName>
    </submittedName>
</protein>
<name>A0ACC2PEG7_9HYME</name>
<dbReference type="EMBL" id="CM056741">
    <property type="protein sequence ID" value="KAJ8681940.1"/>
    <property type="molecule type" value="Genomic_DNA"/>
</dbReference>
<proteinExistence type="predicted"/>
<keyword evidence="2" id="KW-1185">Reference proteome</keyword>
<organism evidence="1 2">
    <name type="scientific">Eretmocerus hayati</name>
    <dbReference type="NCBI Taxonomy" id="131215"/>
    <lineage>
        <taxon>Eukaryota</taxon>
        <taxon>Metazoa</taxon>
        <taxon>Ecdysozoa</taxon>
        <taxon>Arthropoda</taxon>
        <taxon>Hexapoda</taxon>
        <taxon>Insecta</taxon>
        <taxon>Pterygota</taxon>
        <taxon>Neoptera</taxon>
        <taxon>Endopterygota</taxon>
        <taxon>Hymenoptera</taxon>
        <taxon>Apocrita</taxon>
        <taxon>Proctotrupomorpha</taxon>
        <taxon>Chalcidoidea</taxon>
        <taxon>Aphelinidae</taxon>
        <taxon>Aphelininae</taxon>
        <taxon>Eretmocerus</taxon>
    </lineage>
</organism>
<evidence type="ECO:0000313" key="2">
    <source>
        <dbReference type="Proteomes" id="UP001239111"/>
    </source>
</evidence>
<comment type="caution">
    <text evidence="1">The sequence shown here is derived from an EMBL/GenBank/DDBJ whole genome shotgun (WGS) entry which is preliminary data.</text>
</comment>